<accession>A0AAD8CQ95</accession>
<reference evidence="4" key="1">
    <citation type="submission" date="2022-02" db="EMBL/GenBank/DDBJ databases">
        <title>Atlantic sturgeon de novo genome assembly.</title>
        <authorList>
            <person name="Stock M."/>
            <person name="Klopp C."/>
            <person name="Guiguen Y."/>
            <person name="Cabau C."/>
            <person name="Parinello H."/>
            <person name="Santidrian Yebra-Pimentel E."/>
            <person name="Kuhl H."/>
            <person name="Dirks R.P."/>
            <person name="Guessner J."/>
            <person name="Wuertz S."/>
            <person name="Du K."/>
            <person name="Schartl M."/>
        </authorList>
    </citation>
    <scope>NUCLEOTIDE SEQUENCE</scope>
    <source>
        <strain evidence="4">STURGEONOMICS-FGT-2020</strain>
        <tissue evidence="4">Whole blood</tissue>
    </source>
</reference>
<feature type="domain" description="Ig-like" evidence="3">
    <location>
        <begin position="23"/>
        <end position="109"/>
    </location>
</feature>
<proteinExistence type="predicted"/>
<keyword evidence="1" id="KW-0812">Transmembrane</keyword>
<dbReference type="SUPFAM" id="SSF48726">
    <property type="entry name" value="Immunoglobulin"/>
    <property type="match status" value="2"/>
</dbReference>
<name>A0AAD8CQ95_ACIOX</name>
<evidence type="ECO:0000313" key="4">
    <source>
        <dbReference type="EMBL" id="KAK1154596.1"/>
    </source>
</evidence>
<dbReference type="PROSITE" id="PS50835">
    <property type="entry name" value="IG_LIKE"/>
    <property type="match status" value="2"/>
</dbReference>
<dbReference type="InterPro" id="IPR013106">
    <property type="entry name" value="Ig_V-set"/>
</dbReference>
<dbReference type="SMART" id="SM00409">
    <property type="entry name" value="IG"/>
    <property type="match status" value="1"/>
</dbReference>
<dbReference type="Pfam" id="PF07686">
    <property type="entry name" value="V-set"/>
    <property type="match status" value="1"/>
</dbReference>
<dbReference type="Gene3D" id="2.60.40.10">
    <property type="entry name" value="Immunoglobulins"/>
    <property type="match status" value="2"/>
</dbReference>
<dbReference type="PANTHER" id="PTHR21063">
    <property type="entry name" value="LFA-3"/>
    <property type="match status" value="1"/>
</dbReference>
<evidence type="ECO:0000256" key="2">
    <source>
        <dbReference type="SAM" id="SignalP"/>
    </source>
</evidence>
<dbReference type="InterPro" id="IPR036179">
    <property type="entry name" value="Ig-like_dom_sf"/>
</dbReference>
<feature type="transmembrane region" description="Helical" evidence="1">
    <location>
        <begin position="232"/>
        <end position="254"/>
    </location>
</feature>
<feature type="chain" id="PRO_5042060758" evidence="2">
    <location>
        <begin position="22"/>
        <end position="280"/>
    </location>
</feature>
<gene>
    <name evidence="4" type="primary">SLAMF1</name>
    <name evidence="4" type="ORF">AOXY_G28079</name>
</gene>
<keyword evidence="1" id="KW-0472">Membrane</keyword>
<dbReference type="EMBL" id="JAGXEW010000034">
    <property type="protein sequence ID" value="KAK1154596.1"/>
    <property type="molecule type" value="Genomic_DNA"/>
</dbReference>
<dbReference type="InterPro" id="IPR003599">
    <property type="entry name" value="Ig_sub"/>
</dbReference>
<dbReference type="Proteomes" id="UP001230051">
    <property type="component" value="Unassembled WGS sequence"/>
</dbReference>
<dbReference type="PANTHER" id="PTHR21063:SF4">
    <property type="entry name" value="CD48 ANTIGEN-RELATED"/>
    <property type="match status" value="1"/>
</dbReference>
<keyword evidence="1" id="KW-1133">Transmembrane helix</keyword>
<evidence type="ECO:0000256" key="1">
    <source>
        <dbReference type="SAM" id="Phobius"/>
    </source>
</evidence>
<dbReference type="AlphaFoldDB" id="A0AAD8CQ95"/>
<dbReference type="InterPro" id="IPR013783">
    <property type="entry name" value="Ig-like_fold"/>
</dbReference>
<dbReference type="InterPro" id="IPR007110">
    <property type="entry name" value="Ig-like_dom"/>
</dbReference>
<feature type="domain" description="Ig-like" evidence="3">
    <location>
        <begin position="130"/>
        <end position="208"/>
    </location>
</feature>
<keyword evidence="2" id="KW-0732">Signal</keyword>
<keyword evidence="5" id="KW-1185">Reference proteome</keyword>
<feature type="signal peptide" evidence="2">
    <location>
        <begin position="1"/>
        <end position="21"/>
    </location>
</feature>
<evidence type="ECO:0000313" key="5">
    <source>
        <dbReference type="Proteomes" id="UP001230051"/>
    </source>
</evidence>
<sequence length="280" mass="31880">MVGNVVLNTLLTLFCSMFYTAEPVAQQVKGIVGESVTLTVEIPNLQPDTEIDWRYGSEKTDWLIARVQRGRIEVYEDRYKARLQTDNTTSALQISGLEKEDSGYYTVEVYRKIKFQKIFLLSIYDAVPIPQVNRSSEARDNDYCILLCSVTESNDVLLSWQRNWTAVTQPSSTSTTQLQLSNYELQGENSTNTYACVASNPVHNHTVTFTPSDYCPSTAIKDSVSSWLSTELTVRVLLFTLLTAALITVCVWLYRNWNNLTTHGYWRYTVELPVKHWGAL</sequence>
<protein>
    <submittedName>
        <fullName evidence="4">CD48 antigen-like</fullName>
    </submittedName>
</protein>
<evidence type="ECO:0000259" key="3">
    <source>
        <dbReference type="PROSITE" id="PS50835"/>
    </source>
</evidence>
<organism evidence="4 5">
    <name type="scientific">Acipenser oxyrinchus oxyrinchus</name>
    <dbReference type="NCBI Taxonomy" id="40147"/>
    <lineage>
        <taxon>Eukaryota</taxon>
        <taxon>Metazoa</taxon>
        <taxon>Chordata</taxon>
        <taxon>Craniata</taxon>
        <taxon>Vertebrata</taxon>
        <taxon>Euteleostomi</taxon>
        <taxon>Actinopterygii</taxon>
        <taxon>Chondrostei</taxon>
        <taxon>Acipenseriformes</taxon>
        <taxon>Acipenseridae</taxon>
        <taxon>Acipenser</taxon>
    </lineage>
</organism>
<comment type="caution">
    <text evidence="4">The sequence shown here is derived from an EMBL/GenBank/DDBJ whole genome shotgun (WGS) entry which is preliminary data.</text>
</comment>